<protein>
    <recommendedName>
        <fullName evidence="3 8">Histidinol-phosphatase</fullName>
        <shortName evidence="8">HolPase</shortName>
        <ecNumber evidence="3 8">3.1.3.15</ecNumber>
    </recommendedName>
</protein>
<evidence type="ECO:0000256" key="4">
    <source>
        <dbReference type="ARBA" id="ARBA00022605"/>
    </source>
</evidence>
<evidence type="ECO:0000256" key="5">
    <source>
        <dbReference type="ARBA" id="ARBA00022801"/>
    </source>
</evidence>
<dbReference type="UniPathway" id="UPA00031">
    <property type="reaction ID" value="UER00013"/>
</dbReference>
<reference evidence="10 11" key="2">
    <citation type="submission" date="2020-01" db="EMBL/GenBank/DDBJ databases">
        <title>Clostridiaceae sp. nov. isolated from the gut of human by culturomics.</title>
        <authorList>
            <person name="Chang Y."/>
        </authorList>
    </citation>
    <scope>NUCLEOTIDE SEQUENCE [LARGE SCALE GENOMIC DNA]</scope>
    <source>
        <strain evidence="10 11">DONG20-135</strain>
    </source>
</reference>
<dbReference type="AlphaFoldDB" id="A0A6N8U9F7"/>
<evidence type="ECO:0000313" key="10">
    <source>
        <dbReference type="EMBL" id="MXQ73363.1"/>
    </source>
</evidence>
<gene>
    <name evidence="10" type="ORF">GSF08_05395</name>
</gene>
<organism evidence="10 11">
    <name type="scientific">Copranaerobaculum intestinale</name>
    <dbReference type="NCBI Taxonomy" id="2692629"/>
    <lineage>
        <taxon>Bacteria</taxon>
        <taxon>Bacillati</taxon>
        <taxon>Bacillota</taxon>
        <taxon>Erysipelotrichia</taxon>
        <taxon>Erysipelotrichales</taxon>
        <taxon>Erysipelotrichaceae</taxon>
        <taxon>Copranaerobaculum</taxon>
    </lineage>
</organism>
<dbReference type="PANTHER" id="PTHR21039:SF0">
    <property type="entry name" value="HISTIDINOL-PHOSPHATASE"/>
    <property type="match status" value="1"/>
</dbReference>
<dbReference type="RefSeq" id="WP_160624821.1">
    <property type="nucleotide sequence ID" value="NZ_WUUQ01000002.1"/>
</dbReference>
<keyword evidence="4 8" id="KW-0028">Amino-acid biosynthesis</keyword>
<name>A0A6N8U9F7_9FIRM</name>
<evidence type="ECO:0000256" key="2">
    <source>
        <dbReference type="ARBA" id="ARBA00009152"/>
    </source>
</evidence>
<dbReference type="Proteomes" id="UP000434036">
    <property type="component" value="Unassembled WGS sequence"/>
</dbReference>
<evidence type="ECO:0000256" key="8">
    <source>
        <dbReference type="RuleBase" id="RU366003"/>
    </source>
</evidence>
<evidence type="ECO:0000256" key="6">
    <source>
        <dbReference type="ARBA" id="ARBA00023102"/>
    </source>
</evidence>
<sequence length="265" mass="31687">MIDAHIHYESQPYTKAGLMKFVDTAQKQGLDSIMILEHTHRFLEWAPLYEQILGIDTAQDNWYRKEKKISIRDYQKFITKMRQEIFPITIRFGLEVCYFHEKERFIETMLHEFPYDFAVGSIHFVNHIAYDNAGFSKRLLWDQRSADQIYQEYYHQMEQLIKSDLFQGLAHPDTIKMFHILPDYDLNPTYHRIAKLLSEHNMYTENNVGCYYRYHHEDLGLSDEFLTILLAYHVRLLTASDAHFPKYVGFYINDAVKRIQKNAVI</sequence>
<feature type="domain" description="PHP" evidence="9">
    <location>
        <begin position="3"/>
        <end position="206"/>
    </location>
</feature>
<accession>A0A6N8U9F7</accession>
<comment type="caution">
    <text evidence="10">The sequence shown here is derived from an EMBL/GenBank/DDBJ whole genome shotgun (WGS) entry which is preliminary data.</text>
</comment>
<proteinExistence type="inferred from homology"/>
<comment type="pathway">
    <text evidence="1 8">Amino-acid biosynthesis; L-histidine biosynthesis; L-histidine from 5-phospho-alpha-D-ribose 1-diphosphate: step 8/9.</text>
</comment>
<evidence type="ECO:0000256" key="3">
    <source>
        <dbReference type="ARBA" id="ARBA00013085"/>
    </source>
</evidence>
<dbReference type="GO" id="GO:0005737">
    <property type="term" value="C:cytoplasm"/>
    <property type="evidence" value="ECO:0007669"/>
    <property type="project" value="TreeGrafter"/>
</dbReference>
<dbReference type="GO" id="GO:0000105">
    <property type="term" value="P:L-histidine biosynthetic process"/>
    <property type="evidence" value="ECO:0007669"/>
    <property type="project" value="UniProtKB-UniRule"/>
</dbReference>
<dbReference type="PANTHER" id="PTHR21039">
    <property type="entry name" value="HISTIDINOL PHOSPHATASE-RELATED"/>
    <property type="match status" value="1"/>
</dbReference>
<dbReference type="EMBL" id="WUUQ01000002">
    <property type="protein sequence ID" value="MXQ73363.1"/>
    <property type="molecule type" value="Genomic_DNA"/>
</dbReference>
<evidence type="ECO:0000259" key="9">
    <source>
        <dbReference type="Pfam" id="PF02811"/>
    </source>
</evidence>
<comment type="catalytic activity">
    <reaction evidence="7 8">
        <text>L-histidinol phosphate + H2O = L-histidinol + phosphate</text>
        <dbReference type="Rhea" id="RHEA:14465"/>
        <dbReference type="ChEBI" id="CHEBI:15377"/>
        <dbReference type="ChEBI" id="CHEBI:43474"/>
        <dbReference type="ChEBI" id="CHEBI:57699"/>
        <dbReference type="ChEBI" id="CHEBI:57980"/>
        <dbReference type="EC" id="3.1.3.15"/>
    </reaction>
</comment>
<evidence type="ECO:0000256" key="7">
    <source>
        <dbReference type="ARBA" id="ARBA00049158"/>
    </source>
</evidence>
<keyword evidence="6 8" id="KW-0368">Histidine biosynthesis</keyword>
<dbReference type="SUPFAM" id="SSF89550">
    <property type="entry name" value="PHP domain-like"/>
    <property type="match status" value="1"/>
</dbReference>
<keyword evidence="5 8" id="KW-0378">Hydrolase</keyword>
<dbReference type="EC" id="3.1.3.15" evidence="3 8"/>
<keyword evidence="11" id="KW-1185">Reference proteome</keyword>
<dbReference type="InterPro" id="IPR004013">
    <property type="entry name" value="PHP_dom"/>
</dbReference>
<dbReference type="Gene3D" id="3.20.20.140">
    <property type="entry name" value="Metal-dependent hydrolases"/>
    <property type="match status" value="1"/>
</dbReference>
<comment type="similarity">
    <text evidence="2 8">Belongs to the PHP hydrolase family. HisK subfamily.</text>
</comment>
<dbReference type="InterPro" id="IPR016195">
    <property type="entry name" value="Pol/histidinol_Pase-like"/>
</dbReference>
<dbReference type="GO" id="GO:0004401">
    <property type="term" value="F:histidinol-phosphatase activity"/>
    <property type="evidence" value="ECO:0007669"/>
    <property type="project" value="UniProtKB-UniRule"/>
</dbReference>
<reference evidence="10 11" key="1">
    <citation type="submission" date="2019-12" db="EMBL/GenBank/DDBJ databases">
        <authorList>
            <person name="Yang R."/>
        </authorList>
    </citation>
    <scope>NUCLEOTIDE SEQUENCE [LARGE SCALE GENOMIC DNA]</scope>
    <source>
        <strain evidence="10 11">DONG20-135</strain>
    </source>
</reference>
<dbReference type="InterPro" id="IPR010140">
    <property type="entry name" value="Histidinol_P_phosphatase_HisJ"/>
</dbReference>
<dbReference type="Pfam" id="PF02811">
    <property type="entry name" value="PHP"/>
    <property type="match status" value="1"/>
</dbReference>
<evidence type="ECO:0000313" key="11">
    <source>
        <dbReference type="Proteomes" id="UP000434036"/>
    </source>
</evidence>
<evidence type="ECO:0000256" key="1">
    <source>
        <dbReference type="ARBA" id="ARBA00004970"/>
    </source>
</evidence>